<dbReference type="GO" id="GO:0046872">
    <property type="term" value="F:metal ion binding"/>
    <property type="evidence" value="ECO:0007669"/>
    <property type="project" value="InterPro"/>
</dbReference>
<protein>
    <submittedName>
        <fullName evidence="3">TIGR03084 family protein</fullName>
    </submittedName>
</protein>
<dbReference type="InterPro" id="IPR017517">
    <property type="entry name" value="Maleyloyr_isom"/>
</dbReference>
<name>A0A2S5ZYW2_9NOCA</name>
<evidence type="ECO:0000313" key="4">
    <source>
        <dbReference type="Proteomes" id="UP000238356"/>
    </source>
</evidence>
<organism evidence="3 4">
    <name type="scientific">Nocardia nova</name>
    <dbReference type="NCBI Taxonomy" id="37330"/>
    <lineage>
        <taxon>Bacteria</taxon>
        <taxon>Bacillati</taxon>
        <taxon>Actinomycetota</taxon>
        <taxon>Actinomycetes</taxon>
        <taxon>Mycobacteriales</taxon>
        <taxon>Nocardiaceae</taxon>
        <taxon>Nocardia</taxon>
    </lineage>
</organism>
<keyword evidence="4" id="KW-1185">Reference proteome</keyword>
<gene>
    <name evidence="3" type="ORF">C5F51_28625</name>
</gene>
<feature type="domain" description="tRNA wybutosine-synthesis" evidence="1">
    <location>
        <begin position="200"/>
        <end position="228"/>
    </location>
</feature>
<dbReference type="Pfam" id="PF08608">
    <property type="entry name" value="Wyosine_form"/>
    <property type="match status" value="1"/>
</dbReference>
<evidence type="ECO:0000313" key="3">
    <source>
        <dbReference type="EMBL" id="PPJ23403.1"/>
    </source>
</evidence>
<dbReference type="AlphaFoldDB" id="A0A2S5ZYW2"/>
<reference evidence="3 4" key="1">
    <citation type="submission" date="2018-02" db="EMBL/GenBank/DDBJ databases">
        <title>8 Nocardia nova and 1 Nocardia cyriacigeorgica strain used for evolution to TMP-SMX.</title>
        <authorList>
            <person name="Mehta H."/>
            <person name="Weng J."/>
            <person name="Shamoo Y."/>
        </authorList>
    </citation>
    <scope>NUCLEOTIDE SEQUENCE [LARGE SCALE GENOMIC DNA]</scope>
    <source>
        <strain evidence="3 4">BAA2227</strain>
    </source>
</reference>
<accession>A0A2S5ZYW2</accession>
<proteinExistence type="predicted"/>
<dbReference type="NCBIfam" id="TIGR03084">
    <property type="entry name" value="TIGR03084 family metal-binding protein"/>
    <property type="match status" value="1"/>
</dbReference>
<dbReference type="SUPFAM" id="SSF109854">
    <property type="entry name" value="DinB/YfiT-like putative metalloenzymes"/>
    <property type="match status" value="1"/>
</dbReference>
<dbReference type="InterPro" id="IPR034660">
    <property type="entry name" value="DinB/YfiT-like"/>
</dbReference>
<sequence length="267" mass="28896">MSVDSTVLCEDLRAEGAVVLDVLEALGPDQWRLATPATGWTIADQVSHLAYFDDAATLAATDPERFRVEADELVARGEDFAEYVAARYRDRTGAELLTWFAGARDKLLTTMAQADPSQKLPWFGPPMSAASSLTARLMETWAHGLDIRDTLGLPPVTSPRLRHIAHLGYATVAWSFVVHGRPKPERQLRLELDGPGGARWQWGPDDAADRICGSALDFCLLVTQRRHRDDLGLTVAGPVATEYAGLAQIFAGPPGPGRAPAADATRG</sequence>
<dbReference type="RefSeq" id="WP_104364419.1">
    <property type="nucleotide sequence ID" value="NZ_PSZD01000024.1"/>
</dbReference>
<evidence type="ECO:0000259" key="1">
    <source>
        <dbReference type="Pfam" id="PF08608"/>
    </source>
</evidence>
<dbReference type="EMBL" id="PSZD01000024">
    <property type="protein sequence ID" value="PPJ23403.1"/>
    <property type="molecule type" value="Genomic_DNA"/>
</dbReference>
<feature type="domain" description="Mycothiol-dependent maleylpyruvate isomerase metal-binding" evidence="2">
    <location>
        <begin position="12"/>
        <end position="148"/>
    </location>
</feature>
<dbReference type="Gene3D" id="1.20.120.450">
    <property type="entry name" value="dinb family like domain"/>
    <property type="match status" value="1"/>
</dbReference>
<dbReference type="Pfam" id="PF11716">
    <property type="entry name" value="MDMPI_N"/>
    <property type="match status" value="1"/>
</dbReference>
<dbReference type="InterPro" id="IPR013917">
    <property type="entry name" value="tRNA_wybutosine-synth"/>
</dbReference>
<dbReference type="Proteomes" id="UP000238356">
    <property type="component" value="Unassembled WGS sequence"/>
</dbReference>
<dbReference type="NCBIfam" id="TIGR03083">
    <property type="entry name" value="maleylpyruvate isomerase family mycothiol-dependent enzyme"/>
    <property type="match status" value="1"/>
</dbReference>
<evidence type="ECO:0000259" key="2">
    <source>
        <dbReference type="Pfam" id="PF11716"/>
    </source>
</evidence>
<dbReference type="InterPro" id="IPR024344">
    <property type="entry name" value="MDMPI_metal-binding"/>
</dbReference>
<dbReference type="InterPro" id="IPR017518">
    <property type="entry name" value="CHP03084"/>
</dbReference>
<comment type="caution">
    <text evidence="3">The sequence shown here is derived from an EMBL/GenBank/DDBJ whole genome shotgun (WGS) entry which is preliminary data.</text>
</comment>